<evidence type="ECO:0000313" key="1">
    <source>
        <dbReference type="EMBL" id="QMS84246.1"/>
    </source>
</evidence>
<organism evidence="1 2">
    <name type="scientific">Candidatus Xianfuyuplasma coldseepsis</name>
    <dbReference type="NCBI Taxonomy" id="2782163"/>
    <lineage>
        <taxon>Bacteria</taxon>
        <taxon>Bacillati</taxon>
        <taxon>Mycoplasmatota</taxon>
        <taxon>Mollicutes</taxon>
        <taxon>Candidatus Izemoplasmatales</taxon>
        <taxon>Candidatus Izemoplasmataceae</taxon>
        <taxon>Candidatus Xianfuyuplasma</taxon>
    </lineage>
</organism>
<reference evidence="1 2" key="1">
    <citation type="submission" date="2020-02" db="EMBL/GenBank/DDBJ databases">
        <authorList>
            <person name="Zheng R.K."/>
            <person name="Sun C.M."/>
        </authorList>
    </citation>
    <scope>NUCLEOTIDE SEQUENCE [LARGE SCALE GENOMIC DNA]</scope>
    <source>
        <strain evidence="2">zrk13</strain>
    </source>
</reference>
<gene>
    <name evidence="1" type="ORF">G4Z02_00315</name>
</gene>
<dbReference type="KEGG" id="xcl:G4Z02_00315"/>
<dbReference type="NCBIfam" id="NF041374">
    <property type="entry name" value="GDCCVxC"/>
    <property type="match status" value="1"/>
</dbReference>
<dbReference type="RefSeq" id="WP_258877855.1">
    <property type="nucleotide sequence ID" value="NZ_CP048914.1"/>
</dbReference>
<name>A0A7L7KPY3_9MOLU</name>
<evidence type="ECO:0000313" key="2">
    <source>
        <dbReference type="Proteomes" id="UP000514720"/>
    </source>
</evidence>
<dbReference type="EMBL" id="CP048914">
    <property type="protein sequence ID" value="QMS84246.1"/>
    <property type="molecule type" value="Genomic_DNA"/>
</dbReference>
<proteinExistence type="predicted"/>
<sequence>METKSVLTCPHCGHKEELTMPTETCQFFYTCSNCKKTIRPKDGDCCVFCSYGTNPCPSIQEARQ</sequence>
<accession>A0A7L7KPY3</accession>
<dbReference type="AlphaFoldDB" id="A0A7L7KPY3"/>
<keyword evidence="2" id="KW-1185">Reference proteome</keyword>
<dbReference type="Proteomes" id="UP000514720">
    <property type="component" value="Chromosome"/>
</dbReference>
<dbReference type="InterPro" id="IPR047677">
    <property type="entry name" value="GDCCVxC"/>
</dbReference>
<protein>
    <submittedName>
        <fullName evidence="1">Uncharacterized protein</fullName>
    </submittedName>
</protein>